<organism evidence="1 2">
    <name type="scientific">Polarella glacialis</name>
    <name type="common">Dinoflagellate</name>
    <dbReference type="NCBI Taxonomy" id="89957"/>
    <lineage>
        <taxon>Eukaryota</taxon>
        <taxon>Sar</taxon>
        <taxon>Alveolata</taxon>
        <taxon>Dinophyceae</taxon>
        <taxon>Suessiales</taxon>
        <taxon>Suessiaceae</taxon>
        <taxon>Polarella</taxon>
    </lineage>
</organism>
<reference evidence="1" key="1">
    <citation type="submission" date="2021-02" db="EMBL/GenBank/DDBJ databases">
        <authorList>
            <person name="Dougan E. K."/>
            <person name="Rhodes N."/>
            <person name="Thang M."/>
            <person name="Chan C."/>
        </authorList>
    </citation>
    <scope>NUCLEOTIDE SEQUENCE</scope>
</reference>
<feature type="non-terminal residue" evidence="1">
    <location>
        <position position="108"/>
    </location>
</feature>
<gene>
    <name evidence="1" type="ORF">PGLA2088_LOCUS19338</name>
</gene>
<protein>
    <submittedName>
        <fullName evidence="1">Uncharacterized protein</fullName>
    </submittedName>
</protein>
<proteinExistence type="predicted"/>
<evidence type="ECO:0000313" key="1">
    <source>
        <dbReference type="EMBL" id="CAE8675321.1"/>
    </source>
</evidence>
<feature type="non-terminal residue" evidence="1">
    <location>
        <position position="1"/>
    </location>
</feature>
<dbReference type="Proteomes" id="UP000626109">
    <property type="component" value="Unassembled WGS sequence"/>
</dbReference>
<evidence type="ECO:0000313" key="2">
    <source>
        <dbReference type="Proteomes" id="UP000626109"/>
    </source>
</evidence>
<dbReference type="EMBL" id="CAJNNW010025035">
    <property type="protein sequence ID" value="CAE8675321.1"/>
    <property type="molecule type" value="Genomic_DNA"/>
</dbReference>
<dbReference type="AlphaFoldDB" id="A0A813JHC6"/>
<sequence length="108" mass="12085">DLLRLVHLLEVRSLGRLLSASSSLRRRFQAPVDALRREETEPGCGALEALELELALADLGQVLEDSRKVTCNTELDPASGWTKAVQNLQSLEGTMQTEMRYVYGPDWE</sequence>
<accession>A0A813JHC6</accession>
<name>A0A813JHC6_POLGL</name>
<comment type="caution">
    <text evidence="1">The sequence shown here is derived from an EMBL/GenBank/DDBJ whole genome shotgun (WGS) entry which is preliminary data.</text>
</comment>